<keyword evidence="4" id="KW-1185">Reference proteome</keyword>
<evidence type="ECO:0008006" key="5">
    <source>
        <dbReference type="Google" id="ProtNLM"/>
    </source>
</evidence>
<dbReference type="AlphaFoldDB" id="A0AAN7PBQ1"/>
<dbReference type="Pfam" id="PF13306">
    <property type="entry name" value="LRR_5"/>
    <property type="match status" value="1"/>
</dbReference>
<sequence length="597" mass="68027">MATLRLTINYLSKEELNYELLIKGIETGTVEEMRKVLGACISREKSNPDIVEDYPDYPFTDEEETEVILNKLEYVKTLVDNFVCTDARKVETKLWHLMMRARRMGEFSSARANCLKEALNIQKTYQNKLNSLTKAAEVEALELLVNQSLNLSTHTPLSTSSPRQGPLVESTTLSKGVPVHKWDLKFSGKPDAFLGAFLERVDELSIARGVSKEQIFQSAVGSYEKSLYFPLRALRKLDLEYNELHTLNADTFEHIDELEELSLSHNPFKTIDAQSVQAITSLTFLKTLNLAYAQLKTLPEYFLHAPKRLNTLDLSGNLFEAVPSALQHSTVTTFFSSNTLTRLYLERMPFLSRIAKMAFAESPKISELYLSNNRKLSVVEKDAFLIGNEKEYLPITKGSYEKSLYFPLRALRKLDLEYNELHTLNADTFEHIDELEELSLSHNPFKTIDAQSVQAITSLTFLKTLNLAYAQLKTLPEYFLHAPKRLNTLDLSGNLFEAVPSALQHSTVTTLFFSKNLLKELQSPSFSSNTLTRLYLERMPFLSRIAKMAFAESPKISELYLSNNRKLSVVEKDAFLIGNEKQYLPITKVSFLDVFDH</sequence>
<dbReference type="InterPro" id="IPR026906">
    <property type="entry name" value="LRR_5"/>
</dbReference>
<evidence type="ECO:0000256" key="1">
    <source>
        <dbReference type="ARBA" id="ARBA00022614"/>
    </source>
</evidence>
<dbReference type="SUPFAM" id="SSF52058">
    <property type="entry name" value="L domain-like"/>
    <property type="match status" value="2"/>
</dbReference>
<dbReference type="InterPro" id="IPR003591">
    <property type="entry name" value="Leu-rich_rpt_typical-subtyp"/>
</dbReference>
<keyword evidence="2" id="KW-0677">Repeat</keyword>
<reference evidence="4" key="1">
    <citation type="submission" date="2023-01" db="EMBL/GenBank/DDBJ databases">
        <title>Key to firefly adult light organ development and bioluminescence: homeobox transcription factors regulate luciferase expression and transportation to peroxisome.</title>
        <authorList>
            <person name="Fu X."/>
        </authorList>
    </citation>
    <scope>NUCLEOTIDE SEQUENCE [LARGE SCALE GENOMIC DNA]</scope>
</reference>
<protein>
    <recommendedName>
        <fullName evidence="5">Chaoptin</fullName>
    </recommendedName>
</protein>
<evidence type="ECO:0000313" key="3">
    <source>
        <dbReference type="EMBL" id="KAK4878751.1"/>
    </source>
</evidence>
<dbReference type="InterPro" id="IPR050333">
    <property type="entry name" value="SLRP"/>
</dbReference>
<dbReference type="EMBL" id="JARPUR010000004">
    <property type="protein sequence ID" value="KAK4878751.1"/>
    <property type="molecule type" value="Genomic_DNA"/>
</dbReference>
<dbReference type="InterPro" id="IPR001611">
    <property type="entry name" value="Leu-rich_rpt"/>
</dbReference>
<dbReference type="PANTHER" id="PTHR45712:SF22">
    <property type="entry name" value="INSULIN-LIKE GROWTH FACTOR-BINDING PROTEIN COMPLEX ACID LABILE SUBUNIT"/>
    <property type="match status" value="1"/>
</dbReference>
<accession>A0AAN7PBQ1</accession>
<dbReference type="SMART" id="SM00369">
    <property type="entry name" value="LRR_TYP"/>
    <property type="match status" value="8"/>
</dbReference>
<dbReference type="InterPro" id="IPR032675">
    <property type="entry name" value="LRR_dom_sf"/>
</dbReference>
<name>A0AAN7PBQ1_9COLE</name>
<dbReference type="Pfam" id="PF13855">
    <property type="entry name" value="LRR_8"/>
    <property type="match status" value="2"/>
</dbReference>
<gene>
    <name evidence="3" type="ORF">RN001_011257</name>
</gene>
<dbReference type="PANTHER" id="PTHR45712">
    <property type="entry name" value="AGAP008170-PA"/>
    <property type="match status" value="1"/>
</dbReference>
<evidence type="ECO:0000313" key="4">
    <source>
        <dbReference type="Proteomes" id="UP001353858"/>
    </source>
</evidence>
<evidence type="ECO:0000256" key="2">
    <source>
        <dbReference type="ARBA" id="ARBA00022737"/>
    </source>
</evidence>
<comment type="caution">
    <text evidence="3">The sequence shown here is derived from an EMBL/GenBank/DDBJ whole genome shotgun (WGS) entry which is preliminary data.</text>
</comment>
<keyword evidence="1" id="KW-0433">Leucine-rich repeat</keyword>
<dbReference type="Proteomes" id="UP001353858">
    <property type="component" value="Unassembled WGS sequence"/>
</dbReference>
<organism evidence="3 4">
    <name type="scientific">Aquatica leii</name>
    <dbReference type="NCBI Taxonomy" id="1421715"/>
    <lineage>
        <taxon>Eukaryota</taxon>
        <taxon>Metazoa</taxon>
        <taxon>Ecdysozoa</taxon>
        <taxon>Arthropoda</taxon>
        <taxon>Hexapoda</taxon>
        <taxon>Insecta</taxon>
        <taxon>Pterygota</taxon>
        <taxon>Neoptera</taxon>
        <taxon>Endopterygota</taxon>
        <taxon>Coleoptera</taxon>
        <taxon>Polyphaga</taxon>
        <taxon>Elateriformia</taxon>
        <taxon>Elateroidea</taxon>
        <taxon>Lampyridae</taxon>
        <taxon>Luciolinae</taxon>
        <taxon>Aquatica</taxon>
    </lineage>
</organism>
<dbReference type="Gene3D" id="3.80.10.10">
    <property type="entry name" value="Ribonuclease Inhibitor"/>
    <property type="match status" value="3"/>
</dbReference>
<proteinExistence type="predicted"/>